<keyword evidence="5" id="KW-0067">ATP-binding</keyword>
<dbReference type="PANTHER" id="PTHR19241">
    <property type="entry name" value="ATP-BINDING CASSETTE TRANSPORTER"/>
    <property type="match status" value="1"/>
</dbReference>
<dbReference type="InterPro" id="IPR003593">
    <property type="entry name" value="AAA+_ATPase"/>
</dbReference>
<evidence type="ECO:0000313" key="11">
    <source>
        <dbReference type="Proteomes" id="UP000297245"/>
    </source>
</evidence>
<evidence type="ECO:0000256" key="1">
    <source>
        <dbReference type="ARBA" id="ARBA00004141"/>
    </source>
</evidence>
<accession>A0A4S8KQ70</accession>
<dbReference type="Pfam" id="PF01061">
    <property type="entry name" value="ABC2_membrane"/>
    <property type="match status" value="2"/>
</dbReference>
<dbReference type="InterPro" id="IPR013525">
    <property type="entry name" value="ABC2_TM"/>
</dbReference>
<evidence type="ECO:0000259" key="9">
    <source>
        <dbReference type="PROSITE" id="PS50893"/>
    </source>
</evidence>
<keyword evidence="11" id="KW-1185">Reference proteome</keyword>
<dbReference type="GO" id="GO:0016020">
    <property type="term" value="C:membrane"/>
    <property type="evidence" value="ECO:0007669"/>
    <property type="project" value="UniProtKB-SubCell"/>
</dbReference>
<feature type="transmembrane region" description="Helical" evidence="8">
    <location>
        <begin position="853"/>
        <end position="872"/>
    </location>
</feature>
<dbReference type="InterPro" id="IPR003439">
    <property type="entry name" value="ABC_transporter-like_ATP-bd"/>
</dbReference>
<feature type="transmembrane region" description="Helical" evidence="8">
    <location>
        <begin position="192"/>
        <end position="210"/>
    </location>
</feature>
<dbReference type="SMART" id="SM00382">
    <property type="entry name" value="AAA"/>
    <property type="match status" value="1"/>
</dbReference>
<gene>
    <name evidence="10" type="ORF">K435DRAFT_812067</name>
</gene>
<dbReference type="PROSITE" id="PS50893">
    <property type="entry name" value="ABC_TRANSPORTER_2"/>
    <property type="match status" value="1"/>
</dbReference>
<protein>
    <recommendedName>
        <fullName evidence="9">ABC transporter domain-containing protein</fullName>
    </recommendedName>
</protein>
<evidence type="ECO:0000256" key="4">
    <source>
        <dbReference type="ARBA" id="ARBA00022741"/>
    </source>
</evidence>
<dbReference type="AlphaFoldDB" id="A0A4S8KQ70"/>
<dbReference type="OrthoDB" id="245989at2759"/>
<feature type="domain" description="ABC transporter" evidence="9">
    <location>
        <begin position="433"/>
        <end position="685"/>
    </location>
</feature>
<evidence type="ECO:0000256" key="5">
    <source>
        <dbReference type="ARBA" id="ARBA00022840"/>
    </source>
</evidence>
<dbReference type="SUPFAM" id="SSF52540">
    <property type="entry name" value="P-loop containing nucleoside triphosphate hydrolases"/>
    <property type="match status" value="1"/>
</dbReference>
<dbReference type="EMBL" id="ML180319">
    <property type="protein sequence ID" value="THU77874.1"/>
    <property type="molecule type" value="Genomic_DNA"/>
</dbReference>
<dbReference type="GO" id="GO:0005524">
    <property type="term" value="F:ATP binding"/>
    <property type="evidence" value="ECO:0007669"/>
    <property type="project" value="UniProtKB-KW"/>
</dbReference>
<sequence length="910" mass="102088">MFYTQSAEKFPFYIFLFYRRTARDGFRETKPRFGIPSWKFMSYYFEKRATQMQLAARARIVSWDNSRVCSIEKVCIIHEGKCTYFGPTSETHQYFIDMGYEPANCQNTPGFLVAVADPNGHSPRSLASSPASSPSSQPPAPKIATGFVDYFNQSCYALPDRQDVNQYKDEMVGNQKLKDALGRRLQMLRGNWLATFLNVFFFGVIIYKLQQTVGQVFVFLLFIFSVALAMKGFFRALAAACKSESVAQTFADIVILALSMYAGYMIPRPSMIGALRWISYINPFRYGFEPVMTNEFRTLNGTCDSLIPSGPGYENVTLINQNLVIPTSMERDSLRCPMSIVILIPGGTSVSSSLPPSDSSLSVCSSLNSTPATSAVLFLRSKAKNALRPKPSSSSDKEKGSAIAVVEEVSREKETEAKATKELAKDSATMDVFSWQSICYTVPVKDGERRLLNNVSGFVAPGKLTALMGESGAGKSTLNVVAQRVSTGVVTGDKFVNGQPLPWDFQLQTSNENSGYCQQTDTHLGDQTVREALLFSAKLRQPMSVPIAEKEAYMFHAGFVLKSVDQCLETCGLEAFRDATVGSLNVENRKRTTIGVELAAKLKLLLLLDEPTSGLDSQSAWAIIAFLRDLVNNGQAILCTIHQSSAELFQVFDCLILLRKGGETVYCGDLGHNATTLIDYFKRDGSRHCQPEENPAEFMLDVIGIDWYSVASQEVTALETQIERIHGEGREKKIVESTQHSEFATPWILQLWELLKRDMQSHYRNPTYLTSNRFSFFMSTSIISVPLANQLQVIYINMRNMYEIREHPSRMYSWTALVASLIEIPWNIIDSSLFFFCWYWTVGYPSSRAGYTYLMMGMIFPVYYTIGQAVASMSPNAEIAALLFSFIFSFVIAFNSVVQPFRQLGWWKWM</sequence>
<organism evidence="10 11">
    <name type="scientific">Dendrothele bispora (strain CBS 962.96)</name>
    <dbReference type="NCBI Taxonomy" id="1314807"/>
    <lineage>
        <taxon>Eukaryota</taxon>
        <taxon>Fungi</taxon>
        <taxon>Dikarya</taxon>
        <taxon>Basidiomycota</taxon>
        <taxon>Agaricomycotina</taxon>
        <taxon>Agaricomycetes</taxon>
        <taxon>Agaricomycetidae</taxon>
        <taxon>Agaricales</taxon>
        <taxon>Agaricales incertae sedis</taxon>
        <taxon>Dendrothele</taxon>
    </lineage>
</organism>
<dbReference type="InterPro" id="IPR027417">
    <property type="entry name" value="P-loop_NTPase"/>
</dbReference>
<dbReference type="GO" id="GO:0140359">
    <property type="term" value="F:ABC-type transporter activity"/>
    <property type="evidence" value="ECO:0007669"/>
    <property type="project" value="InterPro"/>
</dbReference>
<dbReference type="Proteomes" id="UP000297245">
    <property type="component" value="Unassembled WGS sequence"/>
</dbReference>
<evidence type="ECO:0000256" key="6">
    <source>
        <dbReference type="ARBA" id="ARBA00022989"/>
    </source>
</evidence>
<reference evidence="10 11" key="1">
    <citation type="journal article" date="2019" name="Nat. Ecol. Evol.">
        <title>Megaphylogeny resolves global patterns of mushroom evolution.</title>
        <authorList>
            <person name="Varga T."/>
            <person name="Krizsan K."/>
            <person name="Foldi C."/>
            <person name="Dima B."/>
            <person name="Sanchez-Garcia M."/>
            <person name="Sanchez-Ramirez S."/>
            <person name="Szollosi G.J."/>
            <person name="Szarkandi J.G."/>
            <person name="Papp V."/>
            <person name="Albert L."/>
            <person name="Andreopoulos W."/>
            <person name="Angelini C."/>
            <person name="Antonin V."/>
            <person name="Barry K.W."/>
            <person name="Bougher N.L."/>
            <person name="Buchanan P."/>
            <person name="Buyck B."/>
            <person name="Bense V."/>
            <person name="Catcheside P."/>
            <person name="Chovatia M."/>
            <person name="Cooper J."/>
            <person name="Damon W."/>
            <person name="Desjardin D."/>
            <person name="Finy P."/>
            <person name="Geml J."/>
            <person name="Haridas S."/>
            <person name="Hughes K."/>
            <person name="Justo A."/>
            <person name="Karasinski D."/>
            <person name="Kautmanova I."/>
            <person name="Kiss B."/>
            <person name="Kocsube S."/>
            <person name="Kotiranta H."/>
            <person name="LaButti K.M."/>
            <person name="Lechner B.E."/>
            <person name="Liimatainen K."/>
            <person name="Lipzen A."/>
            <person name="Lukacs Z."/>
            <person name="Mihaltcheva S."/>
            <person name="Morgado L.N."/>
            <person name="Niskanen T."/>
            <person name="Noordeloos M.E."/>
            <person name="Ohm R.A."/>
            <person name="Ortiz-Santana B."/>
            <person name="Ovrebo C."/>
            <person name="Racz N."/>
            <person name="Riley R."/>
            <person name="Savchenko A."/>
            <person name="Shiryaev A."/>
            <person name="Soop K."/>
            <person name="Spirin V."/>
            <person name="Szebenyi C."/>
            <person name="Tomsovsky M."/>
            <person name="Tulloss R.E."/>
            <person name="Uehling J."/>
            <person name="Grigoriev I.V."/>
            <person name="Vagvolgyi C."/>
            <person name="Papp T."/>
            <person name="Martin F.M."/>
            <person name="Miettinen O."/>
            <person name="Hibbett D.S."/>
            <person name="Nagy L.G."/>
        </authorList>
    </citation>
    <scope>NUCLEOTIDE SEQUENCE [LARGE SCALE GENOMIC DNA]</scope>
    <source>
        <strain evidence="10 11">CBS 962.96</strain>
    </source>
</reference>
<comment type="subcellular location">
    <subcellularLocation>
        <location evidence="1">Membrane</location>
        <topology evidence="1">Multi-pass membrane protein</topology>
    </subcellularLocation>
</comment>
<keyword evidence="3 8" id="KW-0812">Transmembrane</keyword>
<evidence type="ECO:0000256" key="8">
    <source>
        <dbReference type="SAM" id="Phobius"/>
    </source>
</evidence>
<feature type="transmembrane region" description="Helical" evidence="8">
    <location>
        <begin position="246"/>
        <end position="266"/>
    </location>
</feature>
<feature type="transmembrane region" description="Helical" evidence="8">
    <location>
        <begin position="879"/>
        <end position="901"/>
    </location>
</feature>
<dbReference type="Pfam" id="PF00005">
    <property type="entry name" value="ABC_tran"/>
    <property type="match status" value="1"/>
</dbReference>
<keyword evidence="2" id="KW-0813">Transport</keyword>
<feature type="transmembrane region" description="Helical" evidence="8">
    <location>
        <begin position="817"/>
        <end position="841"/>
    </location>
</feature>
<name>A0A4S8KQ70_DENBC</name>
<keyword evidence="4" id="KW-0547">Nucleotide-binding</keyword>
<proteinExistence type="predicted"/>
<feature type="transmembrane region" description="Helical" evidence="8">
    <location>
        <begin position="216"/>
        <end position="234"/>
    </location>
</feature>
<dbReference type="GO" id="GO:0016887">
    <property type="term" value="F:ATP hydrolysis activity"/>
    <property type="evidence" value="ECO:0007669"/>
    <property type="project" value="InterPro"/>
</dbReference>
<evidence type="ECO:0000256" key="7">
    <source>
        <dbReference type="ARBA" id="ARBA00023136"/>
    </source>
</evidence>
<evidence type="ECO:0000256" key="2">
    <source>
        <dbReference type="ARBA" id="ARBA00022448"/>
    </source>
</evidence>
<keyword evidence="6 8" id="KW-1133">Transmembrane helix</keyword>
<feature type="transmembrane region" description="Helical" evidence="8">
    <location>
        <begin position="774"/>
        <end position="796"/>
    </location>
</feature>
<evidence type="ECO:0000313" key="10">
    <source>
        <dbReference type="EMBL" id="THU77874.1"/>
    </source>
</evidence>
<dbReference type="Gene3D" id="3.40.50.300">
    <property type="entry name" value="P-loop containing nucleotide triphosphate hydrolases"/>
    <property type="match status" value="1"/>
</dbReference>
<evidence type="ECO:0000256" key="3">
    <source>
        <dbReference type="ARBA" id="ARBA00022692"/>
    </source>
</evidence>
<keyword evidence="7 8" id="KW-0472">Membrane</keyword>